<accession>A0A4V1KR17</accession>
<gene>
    <name evidence="1" type="ORF">DSM00_965</name>
</gene>
<dbReference type="Proteomes" id="UP000289238">
    <property type="component" value="Unassembled WGS sequence"/>
</dbReference>
<dbReference type="Pfam" id="PF13875">
    <property type="entry name" value="DUF4202"/>
    <property type="match status" value="1"/>
</dbReference>
<evidence type="ECO:0000313" key="2">
    <source>
        <dbReference type="Proteomes" id="UP000289238"/>
    </source>
</evidence>
<comment type="caution">
    <text evidence="1">The sequence shown here is derived from an EMBL/GenBank/DDBJ whole genome shotgun (WGS) entry which is preliminary data.</text>
</comment>
<proteinExistence type="predicted"/>
<keyword evidence="2" id="KW-1185">Reference proteome</keyword>
<dbReference type="RefSeq" id="WP_394365792.1">
    <property type="nucleotide sequence ID" value="NZ_QOVM01000002.1"/>
</dbReference>
<sequence>MDKQILTPFNKVIEAIDKLNAEDPNLEFSEGQEIPKELLYSQRMTSQLNSFETEASLELQIAARAQHICRWKIPRQSYPMNRVGYLTWREDLKKMHADLTGSILREFHYKQGFIDRVQFLIKKKHIKKDEDSQTLEDVICLVFLQYYFEDFAAKHDKQKVINIVQKTWAKMSEKGHSAALKLPLSSIALELVGKALA</sequence>
<reference evidence="1 2" key="1">
    <citation type="submission" date="2018-07" db="EMBL/GenBank/DDBJ databases">
        <title>Leeuwenhoekiella genomics.</title>
        <authorList>
            <person name="Tahon G."/>
            <person name="Willems A."/>
        </authorList>
    </citation>
    <scope>NUCLEOTIDE SEQUENCE [LARGE SCALE GENOMIC DNA]</scope>
    <source>
        <strain evidence="1 2">LMG 22550</strain>
    </source>
</reference>
<dbReference type="PANTHER" id="PTHR41729">
    <property type="entry name" value="GLUTAMYL-TRNA SYNTHETASE"/>
    <property type="match status" value="1"/>
</dbReference>
<organism evidence="1 2">
    <name type="scientific">Leeuwenhoekiella aequorea</name>
    <dbReference type="NCBI Taxonomy" id="283736"/>
    <lineage>
        <taxon>Bacteria</taxon>
        <taxon>Pseudomonadati</taxon>
        <taxon>Bacteroidota</taxon>
        <taxon>Flavobacteriia</taxon>
        <taxon>Flavobacteriales</taxon>
        <taxon>Flavobacteriaceae</taxon>
        <taxon>Leeuwenhoekiella</taxon>
    </lineage>
</organism>
<evidence type="ECO:0000313" key="1">
    <source>
        <dbReference type="EMBL" id="RXG23352.1"/>
    </source>
</evidence>
<dbReference type="InterPro" id="IPR025255">
    <property type="entry name" value="DUF4202"/>
</dbReference>
<name>A0A4V1KR17_9FLAO</name>
<protein>
    <recommendedName>
        <fullName evidence="3">DUF4202 domain-containing protein</fullName>
    </recommendedName>
</protein>
<evidence type="ECO:0008006" key="3">
    <source>
        <dbReference type="Google" id="ProtNLM"/>
    </source>
</evidence>
<dbReference type="AlphaFoldDB" id="A0A4V1KR17"/>
<dbReference type="PANTHER" id="PTHR41729:SF1">
    <property type="entry name" value="GLUTAMYL-TRNA SYNTHETASE"/>
    <property type="match status" value="1"/>
</dbReference>
<dbReference type="EMBL" id="QOVM01000002">
    <property type="protein sequence ID" value="RXG23352.1"/>
    <property type="molecule type" value="Genomic_DNA"/>
</dbReference>